<protein>
    <submittedName>
        <fullName evidence="1">Uncharacterized protein</fullName>
    </submittedName>
</protein>
<proteinExistence type="predicted"/>
<dbReference type="KEGG" id="mbw:MSBRW_2388"/>
<sequence length="106" mass="11981">MEGRENSKPEVLEICPASTLKAEKLYFKGFKNPGKEAKGIREIILDTLEKRFIKEISRNARKAALENADGDALDSIIAAVATHRALKNNFRVPENKLYKLEGYIYV</sequence>
<dbReference type="AlphaFoldDB" id="A0A0E3LLP7"/>
<dbReference type="PATRIC" id="fig|1434109.4.peg.3081"/>
<dbReference type="EMBL" id="CP009526">
    <property type="protein sequence ID" value="AKB51641.1"/>
    <property type="molecule type" value="Genomic_DNA"/>
</dbReference>
<accession>A0A0E3LLP7</accession>
<organism evidence="1 2">
    <name type="scientific">Methanosarcina barkeri str. Wiesmoor</name>
    <dbReference type="NCBI Taxonomy" id="1434109"/>
    <lineage>
        <taxon>Archaea</taxon>
        <taxon>Methanobacteriati</taxon>
        <taxon>Methanobacteriota</taxon>
        <taxon>Stenosarchaea group</taxon>
        <taxon>Methanomicrobia</taxon>
        <taxon>Methanosarcinales</taxon>
        <taxon>Methanosarcinaceae</taxon>
        <taxon>Methanosarcina</taxon>
    </lineage>
</organism>
<name>A0A0E3LLP7_METBA</name>
<dbReference type="HOGENOM" id="CLU_2217043_0_0_2"/>
<evidence type="ECO:0000313" key="2">
    <source>
        <dbReference type="Proteomes" id="UP000033038"/>
    </source>
</evidence>
<dbReference type="Proteomes" id="UP000033038">
    <property type="component" value="Chromosome"/>
</dbReference>
<evidence type="ECO:0000313" key="1">
    <source>
        <dbReference type="EMBL" id="AKB51641.1"/>
    </source>
</evidence>
<reference evidence="1 2" key="1">
    <citation type="submission" date="2014-07" db="EMBL/GenBank/DDBJ databases">
        <title>Methanogenic archaea and the global carbon cycle.</title>
        <authorList>
            <person name="Henriksen J.R."/>
            <person name="Luke J."/>
            <person name="Reinhart S."/>
            <person name="Benedict M.N."/>
            <person name="Youngblut N.D."/>
            <person name="Metcalf M.E."/>
            <person name="Whitaker R.J."/>
            <person name="Metcalf W.W."/>
        </authorList>
    </citation>
    <scope>NUCLEOTIDE SEQUENCE [LARGE SCALE GENOMIC DNA]</scope>
    <source>
        <strain evidence="1 2">Wiesmoor</strain>
    </source>
</reference>
<gene>
    <name evidence="1" type="ORF">MSBRW_2388</name>
</gene>